<evidence type="ECO:0000256" key="14">
    <source>
        <dbReference type="SAM" id="Phobius"/>
    </source>
</evidence>
<evidence type="ECO:0000256" key="2">
    <source>
        <dbReference type="ARBA" id="ARBA00004651"/>
    </source>
</evidence>
<feature type="domain" description="Cytochrome b561 bacterial/Ni-hydrogenase" evidence="15">
    <location>
        <begin position="34"/>
        <end position="249"/>
    </location>
</feature>
<name>A0ABX0TQS6_9SPHN</name>
<evidence type="ECO:0000256" key="8">
    <source>
        <dbReference type="ARBA" id="ARBA00022982"/>
    </source>
</evidence>
<evidence type="ECO:0000256" key="7">
    <source>
        <dbReference type="ARBA" id="ARBA00022723"/>
    </source>
</evidence>
<comment type="cofactor">
    <cofactor evidence="1">
        <name>heme b</name>
        <dbReference type="ChEBI" id="CHEBI:60344"/>
    </cofactor>
</comment>
<dbReference type="Gene3D" id="1.20.950.20">
    <property type="entry name" value="Transmembrane di-heme cytochromes, Chain C"/>
    <property type="match status" value="1"/>
</dbReference>
<keyword evidence="8" id="KW-0249">Electron transport</keyword>
<organism evidence="16 17">
    <name type="scientific">Sphingomonas vulcanisoli</name>
    <dbReference type="NCBI Taxonomy" id="1658060"/>
    <lineage>
        <taxon>Bacteria</taxon>
        <taxon>Pseudomonadati</taxon>
        <taxon>Pseudomonadota</taxon>
        <taxon>Alphaproteobacteria</taxon>
        <taxon>Sphingomonadales</taxon>
        <taxon>Sphingomonadaceae</taxon>
        <taxon>Sphingomonas</taxon>
    </lineage>
</organism>
<evidence type="ECO:0000256" key="12">
    <source>
        <dbReference type="ARBA" id="ARBA00037975"/>
    </source>
</evidence>
<evidence type="ECO:0000256" key="5">
    <source>
        <dbReference type="ARBA" id="ARBA00022617"/>
    </source>
</evidence>
<feature type="region of interest" description="Disordered" evidence="13">
    <location>
        <begin position="155"/>
        <end position="174"/>
    </location>
</feature>
<dbReference type="InterPro" id="IPR016174">
    <property type="entry name" value="Di-haem_cyt_TM"/>
</dbReference>
<evidence type="ECO:0000256" key="13">
    <source>
        <dbReference type="SAM" id="MobiDB-lite"/>
    </source>
</evidence>
<dbReference type="PANTHER" id="PTHR30529:SF1">
    <property type="entry name" value="CYTOCHROME B561 HOMOLOG 2"/>
    <property type="match status" value="1"/>
</dbReference>
<dbReference type="PANTHER" id="PTHR30529">
    <property type="entry name" value="CYTOCHROME B561"/>
    <property type="match status" value="1"/>
</dbReference>
<keyword evidence="17" id="KW-1185">Reference proteome</keyword>
<evidence type="ECO:0000256" key="4">
    <source>
        <dbReference type="ARBA" id="ARBA00022475"/>
    </source>
</evidence>
<evidence type="ECO:0000313" key="17">
    <source>
        <dbReference type="Proteomes" id="UP000727456"/>
    </source>
</evidence>
<evidence type="ECO:0000256" key="10">
    <source>
        <dbReference type="ARBA" id="ARBA00023004"/>
    </source>
</evidence>
<keyword evidence="7" id="KW-0479">Metal-binding</keyword>
<feature type="transmembrane region" description="Helical" evidence="14">
    <location>
        <begin position="41"/>
        <end position="60"/>
    </location>
</feature>
<dbReference type="InterPro" id="IPR011577">
    <property type="entry name" value="Cyt_b561_bac/Ni-Hgenase"/>
</dbReference>
<dbReference type="SUPFAM" id="SSF81342">
    <property type="entry name" value="Transmembrane di-heme cytochromes"/>
    <property type="match status" value="2"/>
</dbReference>
<feature type="transmembrane region" description="Helical" evidence="14">
    <location>
        <begin position="66"/>
        <end position="88"/>
    </location>
</feature>
<protein>
    <submittedName>
        <fullName evidence="16">Cytochrome b561</fullName>
    </submittedName>
</protein>
<evidence type="ECO:0000256" key="9">
    <source>
        <dbReference type="ARBA" id="ARBA00022989"/>
    </source>
</evidence>
<comment type="subcellular location">
    <subcellularLocation>
        <location evidence="2">Cell membrane</location>
        <topology evidence="2">Multi-pass membrane protein</topology>
    </subcellularLocation>
</comment>
<evidence type="ECO:0000256" key="1">
    <source>
        <dbReference type="ARBA" id="ARBA00001970"/>
    </source>
</evidence>
<proteinExistence type="inferred from homology"/>
<comment type="caution">
    <text evidence="16">The sequence shown here is derived from an EMBL/GenBank/DDBJ whole genome shotgun (WGS) entry which is preliminary data.</text>
</comment>
<evidence type="ECO:0000256" key="11">
    <source>
        <dbReference type="ARBA" id="ARBA00023136"/>
    </source>
</evidence>
<keyword evidence="11 14" id="KW-0472">Membrane</keyword>
<keyword evidence="9 14" id="KW-1133">Transmembrane helix</keyword>
<sequence>MTVRILLAMLRPQHWRDENMAGRAIWEAGAPLSRYSQVAIILHWAIALLILFNLFTGLLHDSVPRAVFAFHVSSGITVLILSVVRIFWRLTHRPPPYPSDMPNWERGLAHLVHFCLYASMLLLPLSGWAMISANPPAGSPGAAYADSIKAPKPPAAAAALPDANKPAAPPSAKRRGPPMFWNLVKLPLIKPLQDIGRTPEGVAAQKEKHEQIETFHGLGGYVMLALLFLHIVGALKHQFIDRQREFARMGIGRPGRVG</sequence>
<feature type="transmembrane region" description="Helical" evidence="14">
    <location>
        <begin position="108"/>
        <end position="131"/>
    </location>
</feature>
<accession>A0ABX0TQS6</accession>
<dbReference type="RefSeq" id="WP_167071894.1">
    <property type="nucleotide sequence ID" value="NZ_JAAOZC010000001.1"/>
</dbReference>
<feature type="compositionally biased region" description="Low complexity" evidence="13">
    <location>
        <begin position="155"/>
        <end position="166"/>
    </location>
</feature>
<evidence type="ECO:0000256" key="6">
    <source>
        <dbReference type="ARBA" id="ARBA00022692"/>
    </source>
</evidence>
<dbReference type="Pfam" id="PF01292">
    <property type="entry name" value="Ni_hydr_CYTB"/>
    <property type="match status" value="1"/>
</dbReference>
<evidence type="ECO:0000259" key="15">
    <source>
        <dbReference type="Pfam" id="PF01292"/>
    </source>
</evidence>
<reference evidence="16 17" key="1">
    <citation type="submission" date="2020-03" db="EMBL/GenBank/DDBJ databases">
        <title>Genomic Encyclopedia of Type Strains, Phase III (KMG-III): the genomes of soil and plant-associated and newly described type strains.</title>
        <authorList>
            <person name="Whitman W."/>
        </authorList>
    </citation>
    <scope>NUCLEOTIDE SEQUENCE [LARGE SCALE GENOMIC DNA]</scope>
    <source>
        <strain evidence="16 17">CECT 8804</strain>
    </source>
</reference>
<comment type="similarity">
    <text evidence="12">Belongs to the cytochrome b561 family.</text>
</comment>
<dbReference type="Proteomes" id="UP000727456">
    <property type="component" value="Unassembled WGS sequence"/>
</dbReference>
<keyword evidence="5" id="KW-0349">Heme</keyword>
<keyword evidence="6 14" id="KW-0812">Transmembrane</keyword>
<keyword evidence="3" id="KW-0813">Transport</keyword>
<keyword evidence="10" id="KW-0408">Iron</keyword>
<feature type="transmembrane region" description="Helical" evidence="14">
    <location>
        <begin position="218"/>
        <end position="235"/>
    </location>
</feature>
<dbReference type="InterPro" id="IPR052168">
    <property type="entry name" value="Cytochrome_b561_oxidase"/>
</dbReference>
<evidence type="ECO:0000256" key="3">
    <source>
        <dbReference type="ARBA" id="ARBA00022448"/>
    </source>
</evidence>
<gene>
    <name evidence="16" type="ORF">FHS31_000661</name>
</gene>
<dbReference type="EMBL" id="JAAOZC010000001">
    <property type="protein sequence ID" value="NIJ07079.1"/>
    <property type="molecule type" value="Genomic_DNA"/>
</dbReference>
<keyword evidence="4" id="KW-1003">Cell membrane</keyword>
<evidence type="ECO:0000313" key="16">
    <source>
        <dbReference type="EMBL" id="NIJ07079.1"/>
    </source>
</evidence>